<evidence type="ECO:0000256" key="3">
    <source>
        <dbReference type="ARBA" id="ARBA00022860"/>
    </source>
</evidence>
<dbReference type="GeneID" id="136800899"/>
<dbReference type="InterPro" id="IPR000557">
    <property type="entry name" value="Calponin_repeat"/>
</dbReference>
<dbReference type="GO" id="GO:0005516">
    <property type="term" value="F:calmodulin binding"/>
    <property type="evidence" value="ECO:0007669"/>
    <property type="project" value="UniProtKB-KW"/>
</dbReference>
<dbReference type="OrthoDB" id="21595at2759"/>
<dbReference type="GO" id="GO:0015629">
    <property type="term" value="C:actin cytoskeleton"/>
    <property type="evidence" value="ECO:0007669"/>
    <property type="project" value="TreeGrafter"/>
</dbReference>
<evidence type="ECO:0000313" key="8">
    <source>
        <dbReference type="EnsemblMetazoa" id="CLYHEMP006655.1"/>
    </source>
</evidence>
<dbReference type="GO" id="GO:0031032">
    <property type="term" value="P:actomyosin structure organization"/>
    <property type="evidence" value="ECO:0007669"/>
    <property type="project" value="InterPro"/>
</dbReference>
<dbReference type="PANTHER" id="PTHR47385:SF14">
    <property type="entry name" value="TRANSGELIN"/>
    <property type="match status" value="1"/>
</dbReference>
<dbReference type="PRINTS" id="PR00888">
    <property type="entry name" value="SM22CALPONIN"/>
</dbReference>
<keyword evidence="3 6" id="KW-0112">Calmodulin-binding</keyword>
<dbReference type="PANTHER" id="PTHR47385">
    <property type="entry name" value="CALPONIN"/>
    <property type="match status" value="1"/>
</dbReference>
<dbReference type="Proteomes" id="UP000594262">
    <property type="component" value="Unplaced"/>
</dbReference>
<dbReference type="GO" id="GO:0051015">
    <property type="term" value="F:actin filament binding"/>
    <property type="evidence" value="ECO:0007669"/>
    <property type="project" value="TreeGrafter"/>
</dbReference>
<evidence type="ECO:0000256" key="2">
    <source>
        <dbReference type="ARBA" id="ARBA00022737"/>
    </source>
</evidence>
<reference evidence="8" key="1">
    <citation type="submission" date="2021-01" db="UniProtKB">
        <authorList>
            <consortium name="EnsemblMetazoa"/>
        </authorList>
    </citation>
    <scope>IDENTIFICATION</scope>
</reference>
<proteinExistence type="inferred from homology"/>
<evidence type="ECO:0000259" key="7">
    <source>
        <dbReference type="PROSITE" id="PS50021"/>
    </source>
</evidence>
<dbReference type="InterPro" id="IPR050606">
    <property type="entry name" value="Calponin-like"/>
</dbReference>
<evidence type="ECO:0000256" key="6">
    <source>
        <dbReference type="RuleBase" id="RU361224"/>
    </source>
</evidence>
<protein>
    <recommendedName>
        <fullName evidence="6">Calponin</fullName>
    </recommendedName>
</protein>
<evidence type="ECO:0000313" key="9">
    <source>
        <dbReference type="Proteomes" id="UP000594262"/>
    </source>
</evidence>
<dbReference type="PROSITE" id="PS50021">
    <property type="entry name" value="CH"/>
    <property type="match status" value="1"/>
</dbReference>
<keyword evidence="9" id="KW-1185">Reference proteome</keyword>
<comment type="function">
    <text evidence="5 6">Thin filament-associated protein that is implicated in the regulation and modulation of smooth muscle contraction. It is capable of binding to actin, calmodulin and tropomyosin. The interaction of calponin with actin inhibits the actomyosin Mg-ATPase activity.</text>
</comment>
<dbReference type="InterPro" id="IPR001997">
    <property type="entry name" value="Calponin/LIMCH1"/>
</dbReference>
<dbReference type="SUPFAM" id="SSF47576">
    <property type="entry name" value="Calponin-homology domain, CH-domain"/>
    <property type="match status" value="1"/>
</dbReference>
<dbReference type="PROSITE" id="PS01052">
    <property type="entry name" value="CALPONIN_1"/>
    <property type="match status" value="1"/>
</dbReference>
<evidence type="ECO:0000256" key="1">
    <source>
        <dbReference type="ARBA" id="ARBA00009631"/>
    </source>
</evidence>
<dbReference type="InterPro" id="IPR003096">
    <property type="entry name" value="SM22_calponin"/>
</dbReference>
<dbReference type="InterPro" id="IPR036872">
    <property type="entry name" value="CH_dom_sf"/>
</dbReference>
<dbReference type="PRINTS" id="PR00889">
    <property type="entry name" value="CALPONIN"/>
</dbReference>
<dbReference type="PROSITE" id="PS51122">
    <property type="entry name" value="CALPONIN_2"/>
    <property type="match status" value="1"/>
</dbReference>
<keyword evidence="4 6" id="KW-0009">Actin-binding</keyword>
<dbReference type="Pfam" id="PF00402">
    <property type="entry name" value="Calponin"/>
    <property type="match status" value="1"/>
</dbReference>
<dbReference type="AlphaFoldDB" id="A0A7M5WRM7"/>
<keyword evidence="2" id="KW-0677">Repeat</keyword>
<dbReference type="RefSeq" id="XP_066913610.1">
    <property type="nucleotide sequence ID" value="XM_067057509.1"/>
</dbReference>
<evidence type="ECO:0000256" key="5">
    <source>
        <dbReference type="ARBA" id="ARBA00025109"/>
    </source>
</evidence>
<name>A0A7M5WRM7_9CNID</name>
<dbReference type="InterPro" id="IPR001715">
    <property type="entry name" value="CH_dom"/>
</dbReference>
<feature type="domain" description="Calponin-homology (CH)" evidence="7">
    <location>
        <begin position="24"/>
        <end position="142"/>
    </location>
</feature>
<sequence length="200" mass="21598">MANRPKGFGMTAELNRKKEAKFDPDLATDCFQWLKEVLNDGGKADLAASLPSVIGKSADVISPLKNGKILCEVINVIKPGSVKKINENKMTFKEMENIGNFLAACEKIGCVKNDLFQTVDLYEGQNINQVINGIVSLGRKAQTIGYNGPCLGPTESTENKREFTDEQLKAGEGIIGLQMGSNKGASQAGQNFGKTRAIID</sequence>
<comment type="similarity">
    <text evidence="1 6">Belongs to the calponin family.</text>
</comment>
<dbReference type="SMART" id="SM00033">
    <property type="entry name" value="CH"/>
    <property type="match status" value="1"/>
</dbReference>
<dbReference type="Pfam" id="PF00307">
    <property type="entry name" value="CH"/>
    <property type="match status" value="1"/>
</dbReference>
<dbReference type="Gene3D" id="1.10.418.10">
    <property type="entry name" value="Calponin-like domain"/>
    <property type="match status" value="1"/>
</dbReference>
<accession>A0A7M5WRM7</accession>
<dbReference type="EnsemblMetazoa" id="CLYHEMT006655.1">
    <property type="protein sequence ID" value="CLYHEMP006655.1"/>
    <property type="gene ID" value="CLYHEMG006655"/>
</dbReference>
<organism evidence="8 9">
    <name type="scientific">Clytia hemisphaerica</name>
    <dbReference type="NCBI Taxonomy" id="252671"/>
    <lineage>
        <taxon>Eukaryota</taxon>
        <taxon>Metazoa</taxon>
        <taxon>Cnidaria</taxon>
        <taxon>Hydrozoa</taxon>
        <taxon>Hydroidolina</taxon>
        <taxon>Leptothecata</taxon>
        <taxon>Obeliida</taxon>
        <taxon>Clytiidae</taxon>
        <taxon>Clytia</taxon>
    </lineage>
</organism>
<evidence type="ECO:0000256" key="4">
    <source>
        <dbReference type="ARBA" id="ARBA00023203"/>
    </source>
</evidence>
<dbReference type="GO" id="GO:0007015">
    <property type="term" value="P:actin filament organization"/>
    <property type="evidence" value="ECO:0007669"/>
    <property type="project" value="TreeGrafter"/>
</dbReference>